<evidence type="ECO:0000313" key="3">
    <source>
        <dbReference type="EMBL" id="CAG9788220.1"/>
    </source>
</evidence>
<evidence type="ECO:0000313" key="4">
    <source>
        <dbReference type="Proteomes" id="UP001153714"/>
    </source>
</evidence>
<organism evidence="3 4">
    <name type="scientific">Diatraea saccharalis</name>
    <name type="common">sugarcane borer</name>
    <dbReference type="NCBI Taxonomy" id="40085"/>
    <lineage>
        <taxon>Eukaryota</taxon>
        <taxon>Metazoa</taxon>
        <taxon>Ecdysozoa</taxon>
        <taxon>Arthropoda</taxon>
        <taxon>Hexapoda</taxon>
        <taxon>Insecta</taxon>
        <taxon>Pterygota</taxon>
        <taxon>Neoptera</taxon>
        <taxon>Endopterygota</taxon>
        <taxon>Lepidoptera</taxon>
        <taxon>Glossata</taxon>
        <taxon>Ditrysia</taxon>
        <taxon>Pyraloidea</taxon>
        <taxon>Crambidae</taxon>
        <taxon>Crambinae</taxon>
        <taxon>Diatraea</taxon>
    </lineage>
</organism>
<accession>A0A9N9WF36</accession>
<dbReference type="GO" id="GO:0005634">
    <property type="term" value="C:nucleus"/>
    <property type="evidence" value="ECO:0007669"/>
    <property type="project" value="UniProtKB-ARBA"/>
</dbReference>
<feature type="region of interest" description="Disordered" evidence="1">
    <location>
        <begin position="1"/>
        <end position="51"/>
    </location>
</feature>
<dbReference type="GO" id="GO:0003700">
    <property type="term" value="F:DNA-binding transcription factor activity"/>
    <property type="evidence" value="ECO:0007669"/>
    <property type="project" value="InterPro"/>
</dbReference>
<name>A0A9N9WF36_9NEOP</name>
<dbReference type="AlphaFoldDB" id="A0A9N9WF36"/>
<dbReference type="OrthoDB" id="6626600at2759"/>
<proteinExistence type="predicted"/>
<feature type="compositionally biased region" description="Polar residues" evidence="1">
    <location>
        <begin position="26"/>
        <end position="36"/>
    </location>
</feature>
<feature type="compositionally biased region" description="Basic and acidic residues" evidence="1">
    <location>
        <begin position="7"/>
        <end position="25"/>
    </location>
</feature>
<reference evidence="3" key="2">
    <citation type="submission" date="2022-10" db="EMBL/GenBank/DDBJ databases">
        <authorList>
            <consortium name="ENA_rothamsted_submissions"/>
            <consortium name="culmorum"/>
            <person name="King R."/>
        </authorList>
    </citation>
    <scope>NUCLEOTIDE SEQUENCE</scope>
</reference>
<dbReference type="InterPro" id="IPR004827">
    <property type="entry name" value="bZIP"/>
</dbReference>
<feature type="domain" description="BZIP" evidence="2">
    <location>
        <begin position="95"/>
        <end position="110"/>
    </location>
</feature>
<evidence type="ECO:0000256" key="1">
    <source>
        <dbReference type="SAM" id="MobiDB-lite"/>
    </source>
</evidence>
<dbReference type="Proteomes" id="UP001153714">
    <property type="component" value="Chromosome 19"/>
</dbReference>
<dbReference type="PROSITE" id="PS00036">
    <property type="entry name" value="BZIP_BASIC"/>
    <property type="match status" value="1"/>
</dbReference>
<dbReference type="Pfam" id="PF07716">
    <property type="entry name" value="bZIP_2"/>
    <property type="match status" value="1"/>
</dbReference>
<dbReference type="EMBL" id="OU893350">
    <property type="protein sequence ID" value="CAG9788220.1"/>
    <property type="molecule type" value="Genomic_DNA"/>
</dbReference>
<sequence length="145" mass="16615">MALWRPYLDDSHMDSSKTVEEESSHTSRGNASSSNEPLILASPPKNSNPDFEVSERKNLMTMMAEKNCERTVDYPRMRRIVHSINPDASNEDYKKKREKNNIAAKQSRHRRKIKEIDLGLQVANLKKEIAILKATLNSQICSQCK</sequence>
<reference evidence="3" key="1">
    <citation type="submission" date="2021-12" db="EMBL/GenBank/DDBJ databases">
        <authorList>
            <person name="King R."/>
        </authorList>
    </citation>
    <scope>NUCLEOTIDE SEQUENCE</scope>
</reference>
<keyword evidence="4" id="KW-1185">Reference proteome</keyword>
<evidence type="ECO:0000259" key="2">
    <source>
        <dbReference type="PROSITE" id="PS00036"/>
    </source>
</evidence>
<dbReference type="SUPFAM" id="SSF57959">
    <property type="entry name" value="Leucine zipper domain"/>
    <property type="match status" value="1"/>
</dbReference>
<feature type="region of interest" description="Disordered" evidence="1">
    <location>
        <begin position="83"/>
        <end position="108"/>
    </location>
</feature>
<gene>
    <name evidence="3" type="ORF">DIATSA_LOCUS6042</name>
</gene>
<protein>
    <recommendedName>
        <fullName evidence="2">BZIP domain-containing protein</fullName>
    </recommendedName>
</protein>
<dbReference type="InterPro" id="IPR046347">
    <property type="entry name" value="bZIP_sf"/>
</dbReference>
<dbReference type="Gene3D" id="1.20.5.170">
    <property type="match status" value="1"/>
</dbReference>